<dbReference type="AlphaFoldDB" id="B1T4G2"/>
<proteinExistence type="predicted"/>
<organism evidence="1 2">
    <name type="scientific">Burkholderia ambifaria MEX-5</name>
    <dbReference type="NCBI Taxonomy" id="396597"/>
    <lineage>
        <taxon>Bacteria</taxon>
        <taxon>Pseudomonadati</taxon>
        <taxon>Pseudomonadota</taxon>
        <taxon>Betaproteobacteria</taxon>
        <taxon>Burkholderiales</taxon>
        <taxon>Burkholderiaceae</taxon>
        <taxon>Burkholderia</taxon>
        <taxon>Burkholderia cepacia complex</taxon>
    </lineage>
</organism>
<gene>
    <name evidence="1" type="ORF">BamMEX5DRAFT_2678</name>
</gene>
<reference evidence="1 2" key="1">
    <citation type="submission" date="2008-03" db="EMBL/GenBank/DDBJ databases">
        <title>Sequencing of the draft genome and assembly of Burkholderia ambifaria MEX-5.</title>
        <authorList>
            <consortium name="US DOE Joint Genome Institute (JGI-PGF)"/>
            <person name="Copeland A."/>
            <person name="Lucas S."/>
            <person name="Lapidus A."/>
            <person name="Glavina del Rio T."/>
            <person name="Dalin E."/>
            <person name="Tice H."/>
            <person name="Bruce D."/>
            <person name="Goodwin L."/>
            <person name="Pitluck S."/>
            <person name="Larimer F."/>
            <person name="Land M.L."/>
            <person name="Hauser L."/>
            <person name="Tiedje J."/>
            <person name="Richardson P."/>
        </authorList>
    </citation>
    <scope>NUCLEOTIDE SEQUENCE [LARGE SCALE GENOMIC DNA]</scope>
    <source>
        <strain evidence="1 2">MEX-5</strain>
    </source>
</reference>
<sequence>MLGTGAQTAVKSHTWRIVVSWICWQRAQHCSQCTTFYRLRVLRKRLAFSFTPPRQFQSIAFPATQRVKCLAVRQLRSPLSNWASGYAIALQGAMNQKKCRPFEAALTGGVFTRPHEVTTPEGYGVVSHKDRRMLVRARQESSWNCKQFSSAERGHPYRSRISEHLRWLLNKSAPDVGKKMPLVGGTQ</sequence>
<evidence type="ECO:0000313" key="2">
    <source>
        <dbReference type="Proteomes" id="UP000004814"/>
    </source>
</evidence>
<dbReference type="EMBL" id="ABLK01000071">
    <property type="protein sequence ID" value="EDT41560.1"/>
    <property type="molecule type" value="Genomic_DNA"/>
</dbReference>
<comment type="caution">
    <text evidence="1">The sequence shown here is derived from an EMBL/GenBank/DDBJ whole genome shotgun (WGS) entry which is preliminary data.</text>
</comment>
<protein>
    <submittedName>
        <fullName evidence="1">Uncharacterized protein</fullName>
    </submittedName>
</protein>
<name>B1T4G2_9BURK</name>
<evidence type="ECO:0000313" key="1">
    <source>
        <dbReference type="EMBL" id="EDT41560.1"/>
    </source>
</evidence>
<accession>B1T4G2</accession>
<dbReference type="Proteomes" id="UP000004814">
    <property type="component" value="Unassembled WGS sequence"/>
</dbReference>